<dbReference type="PROSITE" id="PS51257">
    <property type="entry name" value="PROKAR_LIPOPROTEIN"/>
    <property type="match status" value="1"/>
</dbReference>
<evidence type="ECO:0000313" key="2">
    <source>
        <dbReference type="Proteomes" id="UP000297853"/>
    </source>
</evidence>
<name>A0ABY2IUD2_9MICO</name>
<accession>A0ABY2IUD2</accession>
<dbReference type="EMBL" id="SOGQ01000079">
    <property type="protein sequence ID" value="TFC95065.1"/>
    <property type="molecule type" value="Genomic_DNA"/>
</dbReference>
<organism evidence="1 2">
    <name type="scientific">Cryobacterium sinapicolor</name>
    <dbReference type="NCBI Taxonomy" id="1259236"/>
    <lineage>
        <taxon>Bacteria</taxon>
        <taxon>Bacillati</taxon>
        <taxon>Actinomycetota</taxon>
        <taxon>Actinomycetes</taxon>
        <taxon>Micrococcales</taxon>
        <taxon>Microbacteriaceae</taxon>
        <taxon>Cryobacterium</taxon>
    </lineage>
</organism>
<evidence type="ECO:0000313" key="1">
    <source>
        <dbReference type="EMBL" id="TFC95065.1"/>
    </source>
</evidence>
<protein>
    <recommendedName>
        <fullName evidence="3">Lipoprotein</fullName>
    </recommendedName>
</protein>
<gene>
    <name evidence="1" type="ORF">E3T28_14075</name>
</gene>
<dbReference type="Proteomes" id="UP000297853">
    <property type="component" value="Unassembled WGS sequence"/>
</dbReference>
<dbReference type="RefSeq" id="WP_134432461.1">
    <property type="nucleotide sequence ID" value="NZ_SOGQ01000079.1"/>
</dbReference>
<evidence type="ECO:0008006" key="3">
    <source>
        <dbReference type="Google" id="ProtNLM"/>
    </source>
</evidence>
<reference evidence="1 2" key="1">
    <citation type="submission" date="2019-03" db="EMBL/GenBank/DDBJ databases">
        <title>Genomics of glacier-inhabiting Cryobacterium strains.</title>
        <authorList>
            <person name="Liu Q."/>
            <person name="Xin Y.-H."/>
        </authorList>
    </citation>
    <scope>NUCLEOTIDE SEQUENCE [LARGE SCALE GENOMIC DNA]</scope>
    <source>
        <strain evidence="1 2">TMT1-23-1</strain>
    </source>
</reference>
<proteinExistence type="predicted"/>
<sequence>MLKRSGDTINFMRSPAQTCFAAVLVVILGTVITGCATQSQPDKSTQTPLASCDKILPKKLAQDILGRSGTVVQLHDKEPDAVDPLVDRMVTDGIACGGIVSEAQTSDGAVMIGQLAMNETQWAEAQSKFAADGHERVDEFVEGWVYVSKPSDDPTMGSGFAWRDGVLYYVQNPLILMLVPPFASEFADGAPPS</sequence>
<comment type="caution">
    <text evidence="1">The sequence shown here is derived from an EMBL/GenBank/DDBJ whole genome shotgun (WGS) entry which is preliminary data.</text>
</comment>
<keyword evidence="2" id="KW-1185">Reference proteome</keyword>